<accession>A0ABZ2R5B3</accession>
<name>A0ABZ2R5B3_9MICC</name>
<sequence>MYPYGTDGPDQPNRAGEEPMGTARRFRDADLALDKLWIYYYGIGGDIDEVSLDAYLHDALDIPATQVNLIATAMTELTEGEPR</sequence>
<reference evidence="2 3" key="1">
    <citation type="submission" date="2024-03" db="EMBL/GenBank/DDBJ databases">
        <title>Rhodococcus navarretei sp. nov. and Pseudarthrobacter quantumdoti sp. nov., two new species with the ability to biosynthesize Quantum Dots isolated from soil samples at Union Glacier, Antarctica.</title>
        <authorList>
            <person name="Vargas M."/>
        </authorList>
    </citation>
    <scope>NUCLEOTIDE SEQUENCE [LARGE SCALE GENOMIC DNA]</scope>
    <source>
        <strain evidence="2 3">RC-2-3</strain>
    </source>
</reference>
<evidence type="ECO:0000256" key="1">
    <source>
        <dbReference type="SAM" id="MobiDB-lite"/>
    </source>
</evidence>
<keyword evidence="3" id="KW-1185">Reference proteome</keyword>
<dbReference type="Proteomes" id="UP001623384">
    <property type="component" value="Chromosome"/>
</dbReference>
<organism evidence="2 3">
    <name type="scientific">Pseudarthrobacter quantipunctorum</name>
    <dbReference type="NCBI Taxonomy" id="3128980"/>
    <lineage>
        <taxon>Bacteria</taxon>
        <taxon>Bacillati</taxon>
        <taxon>Actinomycetota</taxon>
        <taxon>Actinomycetes</taxon>
        <taxon>Micrococcales</taxon>
        <taxon>Micrococcaceae</taxon>
        <taxon>Pseudarthrobacter</taxon>
    </lineage>
</organism>
<proteinExistence type="predicted"/>
<evidence type="ECO:0000313" key="2">
    <source>
        <dbReference type="EMBL" id="WXK93628.1"/>
    </source>
</evidence>
<gene>
    <name evidence="2" type="ORF">WHH00_02155</name>
</gene>
<protein>
    <submittedName>
        <fullName evidence="2">Uncharacterized protein</fullName>
    </submittedName>
</protein>
<dbReference type="RefSeq" id="WP_406636128.1">
    <property type="nucleotide sequence ID" value="NZ_CP148033.1"/>
</dbReference>
<feature type="region of interest" description="Disordered" evidence="1">
    <location>
        <begin position="1"/>
        <end position="23"/>
    </location>
</feature>
<evidence type="ECO:0000313" key="3">
    <source>
        <dbReference type="Proteomes" id="UP001623384"/>
    </source>
</evidence>
<dbReference type="EMBL" id="CP148033">
    <property type="protein sequence ID" value="WXK93628.1"/>
    <property type="molecule type" value="Genomic_DNA"/>
</dbReference>